<dbReference type="GeneID" id="60323586"/>
<dbReference type="EMBL" id="MN234199">
    <property type="protein sequence ID" value="QFG11510.1"/>
    <property type="molecule type" value="Genomic_DNA"/>
</dbReference>
<keyword evidence="2" id="KW-1185">Reference proteome</keyword>
<dbReference type="Proteomes" id="UP000326609">
    <property type="component" value="Segment"/>
</dbReference>
<name>A0A5J6TL94_9CAUD</name>
<protein>
    <submittedName>
        <fullName evidence="1">Uncharacterized protein</fullName>
    </submittedName>
</protein>
<reference evidence="1 2" key="1">
    <citation type="submission" date="2019-07" db="EMBL/GenBank/DDBJ databases">
        <authorList>
            <person name="Divens A.M."/>
            <person name="Garlena R.A."/>
            <person name="Russell D.A."/>
            <person name="Pope W.H."/>
            <person name="Jacobs-Sera D."/>
            <person name="Hatfull G.F."/>
        </authorList>
    </citation>
    <scope>NUCLEOTIDE SEQUENCE [LARGE SCALE GENOMIC DNA]</scope>
</reference>
<proteinExistence type="predicted"/>
<sequence>MTDTLNATKGLSFHLADIHGYVTGVTYGVDGAIEVFARAAVHGAPEGTAWRMVHVTLGARVADRAYGADYAVESWAWIDREDFDRIVDVRAIRESLGWVEQPAAAPVVEAAPAAARTYPNGSAVSRALKRDAGIITSPVTRAGYHVRNGLKGISAPSIGVALSDLPDARSDVRDALALAEHLRERGWGIELAAGSSILYVTAIGRAPARA</sequence>
<organism evidence="1 2">
    <name type="scientific">Mycobacterium phage Ekdilam</name>
    <dbReference type="NCBI Taxonomy" id="2599862"/>
    <lineage>
        <taxon>Viruses</taxon>
        <taxon>Duplodnaviria</taxon>
        <taxon>Heunggongvirae</taxon>
        <taxon>Uroviricota</taxon>
        <taxon>Caudoviricetes</taxon>
        <taxon>Weiservirinae</taxon>
        <taxon>Amginevirus</taxon>
        <taxon>Amginevirus ekdilam</taxon>
    </lineage>
</organism>
<evidence type="ECO:0000313" key="2">
    <source>
        <dbReference type="Proteomes" id="UP000326609"/>
    </source>
</evidence>
<evidence type="ECO:0000313" key="1">
    <source>
        <dbReference type="EMBL" id="QFG11510.1"/>
    </source>
</evidence>
<gene>
    <name evidence="1" type="primary">86</name>
    <name evidence="1" type="ORF">PBI_EKDILAM_86</name>
</gene>
<dbReference type="KEGG" id="vg:60323586"/>
<dbReference type="RefSeq" id="YP_009952139.1">
    <property type="nucleotide sequence ID" value="NC_051608.1"/>
</dbReference>
<accession>A0A5J6TL94</accession>